<protein>
    <submittedName>
        <fullName evidence="3">Alpha/beta hydrolase</fullName>
    </submittedName>
</protein>
<feature type="transmembrane region" description="Helical" evidence="1">
    <location>
        <begin position="386"/>
        <end position="404"/>
    </location>
</feature>
<keyword evidence="1" id="KW-1133">Transmembrane helix</keyword>
<dbReference type="AlphaFoldDB" id="A0A2K8KG27"/>
<dbReference type="EMBL" id="CP024899">
    <property type="protein sequence ID" value="ATX65120.1"/>
    <property type="molecule type" value="Genomic_DNA"/>
</dbReference>
<keyword evidence="1" id="KW-0472">Membrane</keyword>
<dbReference type="KEGG" id="rbg:BG454_04155"/>
<dbReference type="InterPro" id="IPR022742">
    <property type="entry name" value="Hydrolase_4"/>
</dbReference>
<feature type="transmembrane region" description="Helical" evidence="1">
    <location>
        <begin position="325"/>
        <end position="343"/>
    </location>
</feature>
<accession>A0A2K8KG27</accession>
<dbReference type="Proteomes" id="UP000228948">
    <property type="component" value="Chromosome"/>
</dbReference>
<keyword evidence="3" id="KW-0378">Hydrolase</keyword>
<reference evidence="3 4" key="1">
    <citation type="submission" date="2017-11" db="EMBL/GenBank/DDBJ databases">
        <title>Revised Sequence and Annotation of the Rhodobaca barguzinensis strain alga05 Genome.</title>
        <authorList>
            <person name="Kopejtka K."/>
            <person name="Tomasch J.M."/>
            <person name="Bunk B."/>
            <person name="Koblizek M."/>
        </authorList>
    </citation>
    <scope>NUCLEOTIDE SEQUENCE [LARGE SCALE GENOMIC DNA]</scope>
    <source>
        <strain evidence="4">alga05</strain>
    </source>
</reference>
<feature type="transmembrane region" description="Helical" evidence="1">
    <location>
        <begin position="471"/>
        <end position="494"/>
    </location>
</feature>
<evidence type="ECO:0000259" key="2">
    <source>
        <dbReference type="Pfam" id="PF12146"/>
    </source>
</evidence>
<name>A0A2K8KG27_9RHOB</name>
<feature type="transmembrane region" description="Helical" evidence="1">
    <location>
        <begin position="295"/>
        <end position="313"/>
    </location>
</feature>
<gene>
    <name evidence="3" type="ORF">BG454_04155</name>
</gene>
<dbReference type="GO" id="GO:0016787">
    <property type="term" value="F:hydrolase activity"/>
    <property type="evidence" value="ECO:0007669"/>
    <property type="project" value="UniProtKB-KW"/>
</dbReference>
<dbReference type="SUPFAM" id="SSF53474">
    <property type="entry name" value="alpha/beta-Hydrolases"/>
    <property type="match status" value="1"/>
</dbReference>
<dbReference type="InterPro" id="IPR029058">
    <property type="entry name" value="AB_hydrolase_fold"/>
</dbReference>
<organism evidence="3 4">
    <name type="scientific">Roseinatronobacter bogoriensis subsp. barguzinensis</name>
    <dbReference type="NCBI Taxonomy" id="441209"/>
    <lineage>
        <taxon>Bacteria</taxon>
        <taxon>Pseudomonadati</taxon>
        <taxon>Pseudomonadota</taxon>
        <taxon>Alphaproteobacteria</taxon>
        <taxon>Rhodobacterales</taxon>
        <taxon>Paracoccaceae</taxon>
        <taxon>Roseinatronobacter</taxon>
    </lineage>
</organism>
<keyword evidence="1" id="KW-0812">Transmembrane</keyword>
<dbReference type="Pfam" id="PF12146">
    <property type="entry name" value="Hydrolase_4"/>
    <property type="match status" value="1"/>
</dbReference>
<evidence type="ECO:0000313" key="3">
    <source>
        <dbReference type="EMBL" id="ATX65120.1"/>
    </source>
</evidence>
<feature type="transmembrane region" description="Helical" evidence="1">
    <location>
        <begin position="440"/>
        <end position="459"/>
    </location>
</feature>
<keyword evidence="4" id="KW-1185">Reference proteome</keyword>
<feature type="transmembrane region" description="Helical" evidence="1">
    <location>
        <begin position="258"/>
        <end position="275"/>
    </location>
</feature>
<feature type="transmembrane region" description="Helical" evidence="1">
    <location>
        <begin position="355"/>
        <end position="374"/>
    </location>
</feature>
<dbReference type="OrthoDB" id="504769at2"/>
<evidence type="ECO:0000313" key="4">
    <source>
        <dbReference type="Proteomes" id="UP000228948"/>
    </source>
</evidence>
<sequence length="499" mass="52610">MRRFIALLSLVLIALSVWQLEADRTGLTISPLGVEGGTPATLFLNNSGGAAPVVVIAHGFAGSRQLMEPFALTLAQAGYVVASFDFEGHGRNPRPMSGDVSTIDGTTRLLMEETGRVARAALAHPRADGRLVYLGHSMASDIVVRQALEEPAANAVVAISMFSEAVTADEPRNLLVIAGEWETMLAEEAVKAMRLADPQANAGDVVGDPAQGTGRRAVIAPKVEHVGVLYSATALTAARDWLDASFGRDSEGPVAQRGGWIVVLLVATVALAWPLARWLPAGAGAMPPPLSTRRFLIAALAPALLVPLLLAPFEIRVLPVLVADYLALHLGLYGAMTLALLWHWGQLQGQFPARIWWIGCAVALFGIAVLGGVLDRYVASFLPHAGRVVIIVGLALGAVPFLLADGILTQGGKAQLWRVVMVRSAFLASLGLAVALNFEALFFLLIILPVIVLFFLLFGTMSGWVGRRTGLPAAGGIGLGLVLAWSLGVTFPMFDAGAL</sequence>
<dbReference type="STRING" id="441209.GCA_001870665_03565"/>
<dbReference type="RefSeq" id="WP_071479195.1">
    <property type="nucleotide sequence ID" value="NZ_CP024899.1"/>
</dbReference>
<dbReference type="Gene3D" id="3.40.50.1820">
    <property type="entry name" value="alpha/beta hydrolase"/>
    <property type="match status" value="1"/>
</dbReference>
<feature type="domain" description="Serine aminopeptidase S33" evidence="2">
    <location>
        <begin position="53"/>
        <end position="162"/>
    </location>
</feature>
<proteinExistence type="predicted"/>
<evidence type="ECO:0000256" key="1">
    <source>
        <dbReference type="SAM" id="Phobius"/>
    </source>
</evidence>
<feature type="transmembrane region" description="Helical" evidence="1">
    <location>
        <begin position="416"/>
        <end position="434"/>
    </location>
</feature>